<sequence length="135" mass="15156">MIAINYNKNVDIIRCRYSIILMNFRNINSQQNTHQMTKLASIFSILFVSMFSMAIISAEDKTVVNVKSKPRAQVEAIESSSTMGSEVDSKDLTTKSHESLNEYEITKQSGTGSFVSNYINAWKLSKASSVFQITL</sequence>
<keyword evidence="1" id="KW-1133">Transmembrane helix</keyword>
<feature type="transmembrane region" description="Helical" evidence="1">
    <location>
        <begin position="39"/>
        <end position="58"/>
    </location>
</feature>
<dbReference type="EMBL" id="CP012850">
    <property type="protein sequence ID" value="ALI35815.1"/>
    <property type="molecule type" value="Genomic_DNA"/>
</dbReference>
<keyword evidence="1" id="KW-0812">Transmembrane</keyword>
<dbReference type="AlphaFoldDB" id="A0A654LX93"/>
<name>A0A654LX93_9ARCH</name>
<reference evidence="3" key="1">
    <citation type="submission" date="2015-10" db="EMBL/GenBank/DDBJ databases">
        <title>Niche specialization of a soil ammonia-oxidizing archaeon, Candidatus Nitrosocosmicus oleophilus.</title>
        <authorList>
            <person name="Jung M.-Y."/>
            <person name="Rhee S.-K."/>
        </authorList>
    </citation>
    <scope>NUCLEOTIDE SEQUENCE [LARGE SCALE GENOMIC DNA]</scope>
    <source>
        <strain evidence="3">MY3</strain>
    </source>
</reference>
<evidence type="ECO:0000313" key="2">
    <source>
        <dbReference type="EMBL" id="ALI35815.1"/>
    </source>
</evidence>
<proteinExistence type="predicted"/>
<dbReference type="Proteomes" id="UP000058925">
    <property type="component" value="Chromosome"/>
</dbReference>
<dbReference type="KEGG" id="taa:NMY3_01612"/>
<organism evidence="2 3">
    <name type="scientific">Candidatus Nitrosocosmicus oleophilus</name>
    <dbReference type="NCBI Taxonomy" id="1353260"/>
    <lineage>
        <taxon>Archaea</taxon>
        <taxon>Nitrososphaerota</taxon>
        <taxon>Nitrososphaeria</taxon>
        <taxon>Nitrososphaerales</taxon>
        <taxon>Nitrososphaeraceae</taxon>
        <taxon>Candidatus Nitrosocosmicus</taxon>
    </lineage>
</organism>
<evidence type="ECO:0000256" key="1">
    <source>
        <dbReference type="SAM" id="Phobius"/>
    </source>
</evidence>
<gene>
    <name evidence="2" type="ORF">NMY3_01612</name>
</gene>
<keyword evidence="1" id="KW-0472">Membrane</keyword>
<protein>
    <submittedName>
        <fullName evidence="2">Uncharacterized protein</fullName>
    </submittedName>
</protein>
<keyword evidence="3" id="KW-1185">Reference proteome</keyword>
<accession>A0A654LX93</accession>
<evidence type="ECO:0000313" key="3">
    <source>
        <dbReference type="Proteomes" id="UP000058925"/>
    </source>
</evidence>